<proteinExistence type="inferred from homology"/>
<keyword evidence="11" id="KW-1185">Reference proteome</keyword>
<keyword evidence="6 7" id="KW-0961">Cell wall biogenesis/degradation</keyword>
<reference evidence="10 11" key="1">
    <citation type="journal article" date="2007" name="Proc. Natl. Acad. Sci. U.S.A.">
        <title>The genome of Syntrophus aciditrophicus: life at the thermodynamic limit of microbial growth.</title>
        <authorList>
            <person name="McInerney M.J."/>
            <person name="Rohlin L."/>
            <person name="Mouttaki H."/>
            <person name="Kim U."/>
            <person name="Krupp R.S."/>
            <person name="Rios-Hernandez L."/>
            <person name="Sieber J."/>
            <person name="Struchtemeyer C.G."/>
            <person name="Bhattacharyya A."/>
            <person name="Campbell J.W."/>
            <person name="Gunsalus R.P."/>
        </authorList>
    </citation>
    <scope>NUCLEOTIDE SEQUENCE [LARGE SCALE GENOMIC DNA]</scope>
    <source>
        <strain evidence="10 11">SB</strain>
    </source>
</reference>
<dbReference type="KEGG" id="sat:SYN_01021"/>
<dbReference type="EMBL" id="CP000252">
    <property type="protein sequence ID" value="ABC77010.1"/>
    <property type="molecule type" value="Genomic_DNA"/>
</dbReference>
<evidence type="ECO:0000256" key="4">
    <source>
        <dbReference type="ARBA" id="ARBA00022960"/>
    </source>
</evidence>
<keyword evidence="5 7" id="KW-0573">Peptidoglycan synthesis</keyword>
<evidence type="ECO:0000256" key="8">
    <source>
        <dbReference type="SAM" id="MobiDB-lite"/>
    </source>
</evidence>
<keyword evidence="3" id="KW-0808">Transferase</keyword>
<dbReference type="UniPathway" id="UPA00219"/>
<evidence type="ECO:0000256" key="1">
    <source>
        <dbReference type="ARBA" id="ARBA00004752"/>
    </source>
</evidence>
<dbReference type="GO" id="GO:0071555">
    <property type="term" value="P:cell wall organization"/>
    <property type="evidence" value="ECO:0007669"/>
    <property type="project" value="UniProtKB-UniRule"/>
</dbReference>
<organism evidence="10 11">
    <name type="scientific">Syntrophus aciditrophicus (strain SB)</name>
    <dbReference type="NCBI Taxonomy" id="56780"/>
    <lineage>
        <taxon>Bacteria</taxon>
        <taxon>Pseudomonadati</taxon>
        <taxon>Thermodesulfobacteriota</taxon>
        <taxon>Syntrophia</taxon>
        <taxon>Syntrophales</taxon>
        <taxon>Syntrophaceae</taxon>
        <taxon>Syntrophus</taxon>
    </lineage>
</organism>
<evidence type="ECO:0000256" key="3">
    <source>
        <dbReference type="ARBA" id="ARBA00022679"/>
    </source>
</evidence>
<dbReference type="AlphaFoldDB" id="Q2LSF3"/>
<evidence type="ECO:0000256" key="2">
    <source>
        <dbReference type="ARBA" id="ARBA00005992"/>
    </source>
</evidence>
<gene>
    <name evidence="10" type="ORF">SYN_01021</name>
</gene>
<feature type="domain" description="L,D-TPase catalytic" evidence="9">
    <location>
        <begin position="71"/>
        <end position="217"/>
    </location>
</feature>
<sequence>MKGNEKDEMKREDPGKQRAKRPAGLSGPSRRFFLSGLLIVLLTLCATVDAGRRSHAGMLQGQRTVGIDRRHAIEISVSRKVLILYEKTAGNKLLPRREYKVGTAVLGLDVYPLGKGQVTAIDFYPSWYPTPYSREVFRKRGIELPPAVPPGHPLNYMGAAKISLSHRTRKGAIYRIHGNNNPGRVGRRVTGGCFVMYNDDVLELARTISVGTEVNILP</sequence>
<feature type="active site" description="Proton donor/acceptor" evidence="7">
    <location>
        <position position="177"/>
    </location>
</feature>
<feature type="compositionally biased region" description="Basic and acidic residues" evidence="8">
    <location>
        <begin position="1"/>
        <end position="16"/>
    </location>
</feature>
<comment type="pathway">
    <text evidence="1 7">Cell wall biogenesis; peptidoglycan biosynthesis.</text>
</comment>
<dbReference type="Gene3D" id="2.40.440.10">
    <property type="entry name" value="L,D-transpeptidase catalytic domain-like"/>
    <property type="match status" value="1"/>
</dbReference>
<evidence type="ECO:0000256" key="6">
    <source>
        <dbReference type="ARBA" id="ARBA00023316"/>
    </source>
</evidence>
<comment type="similarity">
    <text evidence="2">Belongs to the YkuD family.</text>
</comment>
<accession>Q2LSF3</accession>
<keyword evidence="4 7" id="KW-0133">Cell shape</keyword>
<dbReference type="InterPro" id="IPR038063">
    <property type="entry name" value="Transpep_catalytic_dom"/>
</dbReference>
<evidence type="ECO:0000256" key="7">
    <source>
        <dbReference type="PROSITE-ProRule" id="PRU01373"/>
    </source>
</evidence>
<dbReference type="GO" id="GO:0008360">
    <property type="term" value="P:regulation of cell shape"/>
    <property type="evidence" value="ECO:0007669"/>
    <property type="project" value="UniProtKB-UniRule"/>
</dbReference>
<feature type="region of interest" description="Disordered" evidence="8">
    <location>
        <begin position="1"/>
        <end position="24"/>
    </location>
</feature>
<dbReference type="PROSITE" id="PS52029">
    <property type="entry name" value="LD_TPASE"/>
    <property type="match status" value="1"/>
</dbReference>
<dbReference type="Pfam" id="PF03734">
    <property type="entry name" value="YkuD"/>
    <property type="match status" value="1"/>
</dbReference>
<dbReference type="GO" id="GO:0016740">
    <property type="term" value="F:transferase activity"/>
    <property type="evidence" value="ECO:0007669"/>
    <property type="project" value="UniProtKB-KW"/>
</dbReference>
<dbReference type="HOGENOM" id="CLU_1266352_0_0_7"/>
<dbReference type="CDD" id="cd16913">
    <property type="entry name" value="YkuD_like"/>
    <property type="match status" value="1"/>
</dbReference>
<name>Q2LSF3_SYNAS</name>
<evidence type="ECO:0000313" key="10">
    <source>
        <dbReference type="EMBL" id="ABC77010.1"/>
    </source>
</evidence>
<dbReference type="GO" id="GO:0004180">
    <property type="term" value="F:carboxypeptidase activity"/>
    <property type="evidence" value="ECO:0007669"/>
    <property type="project" value="UniProtKB-ARBA"/>
</dbReference>
<dbReference type="SUPFAM" id="SSF141523">
    <property type="entry name" value="L,D-transpeptidase catalytic domain-like"/>
    <property type="match status" value="1"/>
</dbReference>
<evidence type="ECO:0000259" key="9">
    <source>
        <dbReference type="PROSITE" id="PS52029"/>
    </source>
</evidence>
<protein>
    <submittedName>
        <fullName evidence="10">ErfK/ybiS/ycfS/ynhG family protein</fullName>
    </submittedName>
</protein>
<dbReference type="eggNOG" id="COG1376">
    <property type="taxonomic scope" value="Bacteria"/>
</dbReference>
<feature type="active site" description="Nucleophile" evidence="7">
    <location>
        <position position="193"/>
    </location>
</feature>
<evidence type="ECO:0000313" key="11">
    <source>
        <dbReference type="Proteomes" id="UP000001933"/>
    </source>
</evidence>
<evidence type="ECO:0000256" key="5">
    <source>
        <dbReference type="ARBA" id="ARBA00022984"/>
    </source>
</evidence>
<dbReference type="GO" id="GO:0009252">
    <property type="term" value="P:peptidoglycan biosynthetic process"/>
    <property type="evidence" value="ECO:0007669"/>
    <property type="project" value="UniProtKB-UniPathway"/>
</dbReference>
<dbReference type="STRING" id="56780.SYN_01021"/>
<dbReference type="InParanoid" id="Q2LSF3"/>
<dbReference type="Proteomes" id="UP000001933">
    <property type="component" value="Chromosome"/>
</dbReference>
<dbReference type="InterPro" id="IPR005490">
    <property type="entry name" value="LD_TPept_cat_dom"/>
</dbReference>